<dbReference type="SUPFAM" id="SSF144232">
    <property type="entry name" value="HIT/MYND zinc finger-like"/>
    <property type="match status" value="1"/>
</dbReference>
<dbReference type="EMBL" id="LK023346">
    <property type="protein sequence ID" value="CDS11693.1"/>
    <property type="molecule type" value="Genomic_DNA"/>
</dbReference>
<dbReference type="PROSITE" id="PS51083">
    <property type="entry name" value="ZF_HIT"/>
    <property type="match status" value="1"/>
</dbReference>
<protein>
    <recommendedName>
        <fullName evidence="2">HIT-type domain-containing protein</fullName>
    </recommendedName>
</protein>
<dbReference type="OrthoDB" id="18412at2759"/>
<dbReference type="PANTHER" id="PTHR15555">
    <property type="entry name" value="ZINC FINGER HIT DOMAIN CONTAINING PROTEIN 2 PROTEIN FON -RELATED"/>
    <property type="match status" value="1"/>
</dbReference>
<proteinExistence type="predicted"/>
<keyword evidence="1" id="KW-0863">Zinc-finger</keyword>
<sequence length="409" mass="46985">MPSLRIIDDSDPGDNTETIRAASTSTNQVLCNICQKQFSNYVCPRCNLRYCSLACYKDLQHAECTESFYKESITAEIQSRGGVDTEEKRHMLELLRRFEAENDEILEDDDDDDDDQADDLAERLATLDIETADPAEIWSRLSAQERTAFEQLLQNHDNVNDLLTEYEPWWCSSHPNPPRIQALDDNDDDIQHTNIPQLPDELPNIESMVKAIHPDLGWHLCSILMSYCYMMRHFMGEVREDVASTIKCLEETSILFSGKIQLSSMEDVLVDMMDRLSEPDQPTTAANKELIVLLVDDVIRLLEAPSSSMYTVRAMADVDRLLHDGMESKKDKRAKHKVFLAEKKAHFYLAYAVHVIKHEEMRMIPILLALEAERERMTMDNRVFQQGRHAAKTALQKSKEIRIEETGKS</sequence>
<dbReference type="Gene3D" id="3.30.60.190">
    <property type="match status" value="1"/>
</dbReference>
<feature type="domain" description="HIT-type" evidence="2">
    <location>
        <begin position="31"/>
        <end position="64"/>
    </location>
</feature>
<evidence type="ECO:0000259" key="2">
    <source>
        <dbReference type="PROSITE" id="PS51083"/>
    </source>
</evidence>
<dbReference type="CDD" id="cd23024">
    <property type="entry name" value="zf-HIT_ZNHIT2-3"/>
    <property type="match status" value="1"/>
</dbReference>
<keyword evidence="1" id="KW-0862">Zinc</keyword>
<dbReference type="AlphaFoldDB" id="A0A077WXE9"/>
<dbReference type="PANTHER" id="PTHR15555:SF0">
    <property type="entry name" value="ZINC FINGER HIT DOMAIN-CONTAINING PROTEIN 2"/>
    <property type="match status" value="1"/>
</dbReference>
<organism evidence="3">
    <name type="scientific">Lichtheimia ramosa</name>
    <dbReference type="NCBI Taxonomy" id="688394"/>
    <lineage>
        <taxon>Eukaryota</taxon>
        <taxon>Fungi</taxon>
        <taxon>Fungi incertae sedis</taxon>
        <taxon>Mucoromycota</taxon>
        <taxon>Mucoromycotina</taxon>
        <taxon>Mucoromycetes</taxon>
        <taxon>Mucorales</taxon>
        <taxon>Lichtheimiaceae</taxon>
        <taxon>Lichtheimia</taxon>
    </lineage>
</organism>
<name>A0A077WXE9_9FUNG</name>
<keyword evidence="1" id="KW-0479">Metal-binding</keyword>
<dbReference type="GO" id="GO:0008270">
    <property type="term" value="F:zinc ion binding"/>
    <property type="evidence" value="ECO:0007669"/>
    <property type="project" value="UniProtKB-UniRule"/>
</dbReference>
<dbReference type="InterPro" id="IPR039646">
    <property type="entry name" value="ZNHIT2"/>
</dbReference>
<reference evidence="3" key="1">
    <citation type="journal article" date="2014" name="Genome Announc.">
        <title>De novo whole-genome sequence and genome annotation of Lichtheimia ramosa.</title>
        <authorList>
            <person name="Linde J."/>
            <person name="Schwartze V."/>
            <person name="Binder U."/>
            <person name="Lass-Florl C."/>
            <person name="Voigt K."/>
            <person name="Horn F."/>
        </authorList>
    </citation>
    <scope>NUCLEOTIDE SEQUENCE</scope>
    <source>
        <strain evidence="3">JMRC FSU:6197</strain>
    </source>
</reference>
<accession>A0A077WXE9</accession>
<evidence type="ECO:0000313" key="3">
    <source>
        <dbReference type="EMBL" id="CDS11693.1"/>
    </source>
</evidence>
<dbReference type="Pfam" id="PF04438">
    <property type="entry name" value="zf-HIT"/>
    <property type="match status" value="1"/>
</dbReference>
<evidence type="ECO:0000256" key="1">
    <source>
        <dbReference type="PROSITE-ProRule" id="PRU00453"/>
    </source>
</evidence>
<gene>
    <name evidence="3" type="ORF">LRAMOSA03956</name>
</gene>
<dbReference type="InterPro" id="IPR007529">
    <property type="entry name" value="Znf_HIT"/>
</dbReference>